<accession>A0A0V1EGC7</accession>
<proteinExistence type="predicted"/>
<feature type="transmembrane region" description="Helical" evidence="1">
    <location>
        <begin position="39"/>
        <end position="63"/>
    </location>
</feature>
<dbReference type="Proteomes" id="UP000054632">
    <property type="component" value="Unassembled WGS sequence"/>
</dbReference>
<name>A0A0V1EGC7_TRIPS</name>
<evidence type="ECO:0000256" key="1">
    <source>
        <dbReference type="SAM" id="Phobius"/>
    </source>
</evidence>
<keyword evidence="1" id="KW-0472">Membrane</keyword>
<sequence length="97" mass="11335">MTILLTRDIEFIIAEEKTKYNINPLQLKTKYQNDYFNEIIIILMKMIFLNSSEFSFGIALANFRRLKPHRLLFLSILHYNNAAVSTVSNATTTFIET</sequence>
<keyword evidence="1" id="KW-1133">Transmembrane helix</keyword>
<dbReference type="EMBL" id="JYDR01000040">
    <property type="protein sequence ID" value="KRY72846.1"/>
    <property type="molecule type" value="Genomic_DNA"/>
</dbReference>
<organism evidence="2 3">
    <name type="scientific">Trichinella pseudospiralis</name>
    <name type="common">Parasitic roundworm</name>
    <dbReference type="NCBI Taxonomy" id="6337"/>
    <lineage>
        <taxon>Eukaryota</taxon>
        <taxon>Metazoa</taxon>
        <taxon>Ecdysozoa</taxon>
        <taxon>Nematoda</taxon>
        <taxon>Enoplea</taxon>
        <taxon>Dorylaimia</taxon>
        <taxon>Trichinellida</taxon>
        <taxon>Trichinellidae</taxon>
        <taxon>Trichinella</taxon>
    </lineage>
</organism>
<protein>
    <submittedName>
        <fullName evidence="2">Uncharacterized protein</fullName>
    </submittedName>
</protein>
<evidence type="ECO:0000313" key="3">
    <source>
        <dbReference type="Proteomes" id="UP000054632"/>
    </source>
</evidence>
<dbReference type="AlphaFoldDB" id="A0A0V1EGC7"/>
<comment type="caution">
    <text evidence="2">The sequence shown here is derived from an EMBL/GenBank/DDBJ whole genome shotgun (WGS) entry which is preliminary data.</text>
</comment>
<reference evidence="2 3" key="1">
    <citation type="submission" date="2015-01" db="EMBL/GenBank/DDBJ databases">
        <title>Evolution of Trichinella species and genotypes.</title>
        <authorList>
            <person name="Korhonen P.K."/>
            <person name="Edoardo P."/>
            <person name="Giuseppe L.R."/>
            <person name="Gasser R.B."/>
        </authorList>
    </citation>
    <scope>NUCLEOTIDE SEQUENCE [LARGE SCALE GENOMIC DNA]</scope>
    <source>
        <strain evidence="2">ISS13</strain>
    </source>
</reference>
<evidence type="ECO:0000313" key="2">
    <source>
        <dbReference type="EMBL" id="KRY72846.1"/>
    </source>
</evidence>
<gene>
    <name evidence="2" type="ORF">T4A_5376</name>
</gene>
<keyword evidence="1" id="KW-0812">Transmembrane</keyword>